<protein>
    <submittedName>
        <fullName evidence="3">Phage tail protein</fullName>
    </submittedName>
</protein>
<feature type="domain" description="Phage tail collar" evidence="2">
    <location>
        <begin position="46"/>
        <end position="94"/>
    </location>
</feature>
<dbReference type="Pfam" id="PF07484">
    <property type="entry name" value="Collar"/>
    <property type="match status" value="1"/>
</dbReference>
<evidence type="ECO:0000256" key="1">
    <source>
        <dbReference type="SAM" id="SignalP"/>
    </source>
</evidence>
<proteinExistence type="predicted"/>
<keyword evidence="4" id="KW-1185">Reference proteome</keyword>
<keyword evidence="1" id="KW-0732">Signal</keyword>
<sequence>MTFLTKTTSCTLPALILALAGLLTPDRAAADGEPYVGEIAATGILGYCPSGWVSAEGQLLRISDNNALFSLFSTTFGGDGVTTFGIPDLRGRLPVASGSGPGLTPRFLGETGGQENVTFTAQQLATHNHLVNATNSDGNFPGPAGKLLAAAPSGGSGQETIYSDQPANVVMSSEMIGATGGSQPVSVQDPSLVIRYCVSLFGVYPTQN</sequence>
<organism evidence="3 4">
    <name type="scientific">Fertoeibacter niger</name>
    <dbReference type="NCBI Taxonomy" id="2656921"/>
    <lineage>
        <taxon>Bacteria</taxon>
        <taxon>Pseudomonadati</taxon>
        <taxon>Pseudomonadota</taxon>
        <taxon>Alphaproteobacteria</taxon>
        <taxon>Rhodobacterales</taxon>
        <taxon>Paracoccaceae</taxon>
        <taxon>Fertoeibacter</taxon>
    </lineage>
</organism>
<evidence type="ECO:0000313" key="4">
    <source>
        <dbReference type="Proteomes" id="UP000484076"/>
    </source>
</evidence>
<dbReference type="EMBL" id="WHUT02000008">
    <property type="protein sequence ID" value="NUB45593.1"/>
    <property type="molecule type" value="Genomic_DNA"/>
</dbReference>
<reference evidence="3" key="1">
    <citation type="submission" date="2020-05" db="EMBL/GenBank/DDBJ databases">
        <title>Fertoebacter nigrum gen. nov., sp. nov., a new member of the family Rhodobacteraceae.</title>
        <authorList>
            <person name="Szuroczki S."/>
            <person name="Abbaszade G."/>
            <person name="Buni D."/>
            <person name="Schumann P."/>
            <person name="Toth E."/>
        </authorList>
    </citation>
    <scope>NUCLEOTIDE SEQUENCE</scope>
    <source>
        <strain evidence="3">RG-N-1a</strain>
    </source>
</reference>
<dbReference type="InterPro" id="IPR011083">
    <property type="entry name" value="Phage_tail_collar_dom"/>
</dbReference>
<gene>
    <name evidence="3" type="ORF">GEU84_014430</name>
</gene>
<evidence type="ECO:0000313" key="3">
    <source>
        <dbReference type="EMBL" id="NUB45593.1"/>
    </source>
</evidence>
<dbReference type="Gene3D" id="3.90.1340.10">
    <property type="entry name" value="Phage tail collar domain"/>
    <property type="match status" value="1"/>
</dbReference>
<dbReference type="InterPro" id="IPR037053">
    <property type="entry name" value="Phage_tail_collar_dom_sf"/>
</dbReference>
<feature type="chain" id="PRO_5036475817" evidence="1">
    <location>
        <begin position="30"/>
        <end position="208"/>
    </location>
</feature>
<dbReference type="Proteomes" id="UP000484076">
    <property type="component" value="Unassembled WGS sequence"/>
</dbReference>
<dbReference type="SUPFAM" id="SSF88874">
    <property type="entry name" value="Receptor-binding domain of short tail fibre protein gp12"/>
    <property type="match status" value="1"/>
</dbReference>
<accession>A0A8X8H4R3</accession>
<feature type="signal peptide" evidence="1">
    <location>
        <begin position="1"/>
        <end position="29"/>
    </location>
</feature>
<dbReference type="AlphaFoldDB" id="A0A8X8H4R3"/>
<dbReference type="RefSeq" id="WP_152827296.1">
    <property type="nucleotide sequence ID" value="NZ_WHUT02000008.1"/>
</dbReference>
<evidence type="ECO:0000259" key="2">
    <source>
        <dbReference type="Pfam" id="PF07484"/>
    </source>
</evidence>
<name>A0A8X8H4R3_9RHOB</name>
<comment type="caution">
    <text evidence="3">The sequence shown here is derived from an EMBL/GenBank/DDBJ whole genome shotgun (WGS) entry which is preliminary data.</text>
</comment>